<organism evidence="1 2">
    <name type="scientific">Halarsenatibacter silvermanii</name>
    <dbReference type="NCBI Taxonomy" id="321763"/>
    <lineage>
        <taxon>Bacteria</taxon>
        <taxon>Bacillati</taxon>
        <taxon>Bacillota</taxon>
        <taxon>Clostridia</taxon>
        <taxon>Halanaerobiales</taxon>
        <taxon>Halarsenatibacteraceae</taxon>
        <taxon>Halarsenatibacter</taxon>
    </lineage>
</organism>
<dbReference type="Proteomes" id="UP000199476">
    <property type="component" value="Unassembled WGS sequence"/>
</dbReference>
<dbReference type="AlphaFoldDB" id="A0A1G9IUK0"/>
<name>A0A1G9IUK0_9FIRM</name>
<keyword evidence="2" id="KW-1185">Reference proteome</keyword>
<protein>
    <submittedName>
        <fullName evidence="1">Uncharacterized protein</fullName>
    </submittedName>
</protein>
<reference evidence="1 2" key="1">
    <citation type="submission" date="2016-10" db="EMBL/GenBank/DDBJ databases">
        <authorList>
            <person name="de Groot N.N."/>
        </authorList>
    </citation>
    <scope>NUCLEOTIDE SEQUENCE [LARGE SCALE GENOMIC DNA]</scope>
    <source>
        <strain evidence="1 2">SLAS-1</strain>
    </source>
</reference>
<dbReference type="STRING" id="321763.SAMN04488692_10370"/>
<dbReference type="EMBL" id="FNGO01000003">
    <property type="protein sequence ID" value="SDL29019.1"/>
    <property type="molecule type" value="Genomic_DNA"/>
</dbReference>
<gene>
    <name evidence="1" type="ORF">SAMN04488692_10370</name>
</gene>
<evidence type="ECO:0000313" key="1">
    <source>
        <dbReference type="EMBL" id="SDL29019.1"/>
    </source>
</evidence>
<proteinExistence type="predicted"/>
<evidence type="ECO:0000313" key="2">
    <source>
        <dbReference type="Proteomes" id="UP000199476"/>
    </source>
</evidence>
<sequence>MKTMAQEGNKVFVVLDEEQQMLLERINVDRDPEEALEFIEEVILPQVKDKGQPCFEGYEKFLKKK</sequence>
<accession>A0A1G9IUK0</accession>